<reference evidence="1" key="1">
    <citation type="submission" date="2020-07" db="EMBL/GenBank/DDBJ databases">
        <title>Huge and variable diversity of episymbiotic CPR bacteria and DPANN archaea in groundwater ecosystems.</title>
        <authorList>
            <person name="He C.Y."/>
            <person name="Keren R."/>
            <person name="Whittaker M."/>
            <person name="Farag I.F."/>
            <person name="Doudna J."/>
            <person name="Cate J.H.D."/>
            <person name="Banfield J.F."/>
        </authorList>
    </citation>
    <scope>NUCLEOTIDE SEQUENCE</scope>
    <source>
        <strain evidence="1">NC_groundwater_1664_Pr3_B-0.1um_52_9</strain>
    </source>
</reference>
<evidence type="ECO:0000313" key="1">
    <source>
        <dbReference type="EMBL" id="MBI5252037.1"/>
    </source>
</evidence>
<protein>
    <submittedName>
        <fullName evidence="1">Uncharacterized protein</fullName>
    </submittedName>
</protein>
<dbReference type="AlphaFoldDB" id="A0A9D6VAT6"/>
<evidence type="ECO:0000313" key="2">
    <source>
        <dbReference type="Proteomes" id="UP000807825"/>
    </source>
</evidence>
<proteinExistence type="predicted"/>
<sequence>HVSTKDLARALALAGCKRAIHGDANIHNIVCNFYFRNENDKIVRRDRLSPEQLQYTMKRYDQGYAKDFFAFYEK</sequence>
<dbReference type="Proteomes" id="UP000807825">
    <property type="component" value="Unassembled WGS sequence"/>
</dbReference>
<comment type="caution">
    <text evidence="1">The sequence shown here is derived from an EMBL/GenBank/DDBJ whole genome shotgun (WGS) entry which is preliminary data.</text>
</comment>
<organism evidence="1 2">
    <name type="scientific">Desulfomonile tiedjei</name>
    <dbReference type="NCBI Taxonomy" id="2358"/>
    <lineage>
        <taxon>Bacteria</taxon>
        <taxon>Pseudomonadati</taxon>
        <taxon>Thermodesulfobacteriota</taxon>
        <taxon>Desulfomonilia</taxon>
        <taxon>Desulfomonilales</taxon>
        <taxon>Desulfomonilaceae</taxon>
        <taxon>Desulfomonile</taxon>
    </lineage>
</organism>
<gene>
    <name evidence="1" type="ORF">HY912_21290</name>
</gene>
<dbReference type="EMBL" id="JACRDE010000555">
    <property type="protein sequence ID" value="MBI5252037.1"/>
    <property type="molecule type" value="Genomic_DNA"/>
</dbReference>
<name>A0A9D6VAT6_9BACT</name>
<feature type="non-terminal residue" evidence="1">
    <location>
        <position position="1"/>
    </location>
</feature>
<accession>A0A9D6VAT6</accession>